<dbReference type="Pfam" id="PF00003">
    <property type="entry name" value="7tm_3"/>
    <property type="match status" value="1"/>
</dbReference>
<dbReference type="EMBL" id="JARTCD010000061">
    <property type="protein sequence ID" value="KAJ8654416.1"/>
    <property type="molecule type" value="Genomic_DNA"/>
</dbReference>
<keyword evidence="3 10" id="KW-1133">Transmembrane helix</keyword>
<dbReference type="InterPro" id="IPR001828">
    <property type="entry name" value="ANF_lig-bd_rcpt"/>
</dbReference>
<dbReference type="Gene3D" id="3.40.50.2300">
    <property type="match status" value="2"/>
</dbReference>
<dbReference type="SUPFAM" id="SSF53822">
    <property type="entry name" value="Periplasmic binding protein-like I"/>
    <property type="match status" value="1"/>
</dbReference>
<feature type="transmembrane region" description="Helical" evidence="10">
    <location>
        <begin position="661"/>
        <end position="683"/>
    </location>
</feature>
<dbReference type="CDD" id="cd15047">
    <property type="entry name" value="7tmC_GABA-B-like"/>
    <property type="match status" value="1"/>
</dbReference>
<evidence type="ECO:0000259" key="11">
    <source>
        <dbReference type="PROSITE" id="PS50259"/>
    </source>
</evidence>
<reference evidence="12 13" key="1">
    <citation type="submission" date="2023-03" db="EMBL/GenBank/DDBJ databases">
        <title>Genome sequence of Lichtheimia ornata CBS 291.66.</title>
        <authorList>
            <person name="Mohabir J.T."/>
            <person name="Shea T.P."/>
            <person name="Kurbessoian T."/>
            <person name="Berby B."/>
            <person name="Fontaine J."/>
            <person name="Livny J."/>
            <person name="Gnirke A."/>
            <person name="Stajich J.E."/>
            <person name="Cuomo C.A."/>
        </authorList>
    </citation>
    <scope>NUCLEOTIDE SEQUENCE [LARGE SCALE GENOMIC DNA]</scope>
    <source>
        <strain evidence="12">CBS 291.66</strain>
    </source>
</reference>
<dbReference type="PANTHER" id="PTHR10519">
    <property type="entry name" value="GABA-B RECEPTOR"/>
    <property type="match status" value="1"/>
</dbReference>
<evidence type="ECO:0000256" key="7">
    <source>
        <dbReference type="ARBA" id="ARBA00023180"/>
    </source>
</evidence>
<evidence type="ECO:0000256" key="4">
    <source>
        <dbReference type="ARBA" id="ARBA00023040"/>
    </source>
</evidence>
<keyword evidence="4" id="KW-0297">G-protein coupled receptor</keyword>
<evidence type="ECO:0000256" key="2">
    <source>
        <dbReference type="ARBA" id="ARBA00022692"/>
    </source>
</evidence>
<evidence type="ECO:0000256" key="9">
    <source>
        <dbReference type="SAM" id="MobiDB-lite"/>
    </source>
</evidence>
<dbReference type="PRINTS" id="PR00248">
    <property type="entry name" value="GPCRMGR"/>
</dbReference>
<accession>A0AAD7UYH3</accession>
<evidence type="ECO:0000313" key="13">
    <source>
        <dbReference type="Proteomes" id="UP001234581"/>
    </source>
</evidence>
<evidence type="ECO:0000256" key="8">
    <source>
        <dbReference type="ARBA" id="ARBA00023224"/>
    </source>
</evidence>
<dbReference type="InterPro" id="IPR002455">
    <property type="entry name" value="GPCR3_GABA-B"/>
</dbReference>
<dbReference type="PROSITE" id="PS50259">
    <property type="entry name" value="G_PROTEIN_RECEP_F3_4"/>
    <property type="match status" value="1"/>
</dbReference>
<sequence>MSQSTITYPTEANSSVIFGIQVGQDPYNIIRQVDNDTVVVTPKMNTSGLTELKVGVLLPFSQTDDPFTAEIVWGGASAIRMAINDINAKGVIPGAYITLIQKDSFPVRSVNQDAVTDAVYASVTLLQQGVIGVIGDISSSWTSLSALMTSTLEIPQCSFTATAASFSDKTQYKYFFRTISTQTIFGDAMMGFATTQGWSKIGIVYTDDPTGQQFCQHAIMHSSSMNIQVTHYQAITQDASPNDIANTLAKVSSDGVRIILVAASGDIQINIMVQAAEMGYLSDDYVWMLIGDVTQDLATAIDTRNSKITNPTAPSFNNATSPYNATTPIDFNSTFTGVFMFDNWLSMTGYPPFESFLDSWSSLDPTAYPYAGQRKISTNEGLAYSCMMVMAEGFSHAIANITNHTSGLEQLREGDLGQYMLPQTFNVGYVGPEGPMVFDSNGDVTKANYLIYNVQGGHSVVVGQLMEGHIQFTNKLMYHDGTSNPPPDSPPSLSLNPDFSSATGLVITTISSLGIFSAMMVFFLVVLFRKNEVFKASSPLFCCLELIGFMFTYASVITMVGIPSYPTCYTTPLLFNLGFLLILGNMIAKNYRIYRIFNNIFITRTVITDTQLIKTTSIVVAADMIIMGVGLAVSRPFPTRIDTSFSRHYWECHASNQKIELVFRVLSTVYAAIMLLFATFLAYKTRAAGRRYSHYSETKQMGLSVYNILFSALVGFAVMINPMADFYTTYYITIITILWATTFSLLALFLPKIHAFFKQMRKKHQDSKNKNSGNENGMLSILRYGPGQTSGHDHQASSFGSEGGELISLSRMVNLPSSKPNKDTFIEVHEGDMPVRRVFRYFPFLSHWEMQHMMVFPCLGYFSFFSEKTKEGAVMSYRDVSVHSAQLDEYVLKIHGQGLYDLYIQLPDLNALTTWESVFNGEFHKGQQQKQPSSSFLNLPKEDQDNKVGLLVPTETSSSPPPPDDNNKHQHHRSLLAHDESEGSSITVATHLY</sequence>
<evidence type="ECO:0000256" key="6">
    <source>
        <dbReference type="ARBA" id="ARBA00023170"/>
    </source>
</evidence>
<dbReference type="InterPro" id="IPR028082">
    <property type="entry name" value="Peripla_BP_I"/>
</dbReference>
<keyword evidence="13" id="KW-1185">Reference proteome</keyword>
<dbReference type="GO" id="GO:0038039">
    <property type="term" value="C:G protein-coupled receptor heterodimeric complex"/>
    <property type="evidence" value="ECO:0007669"/>
    <property type="project" value="TreeGrafter"/>
</dbReference>
<proteinExistence type="predicted"/>
<evidence type="ECO:0000313" key="12">
    <source>
        <dbReference type="EMBL" id="KAJ8654416.1"/>
    </source>
</evidence>
<keyword evidence="8" id="KW-0807">Transducer</keyword>
<name>A0AAD7UYH3_9FUNG</name>
<dbReference type="Proteomes" id="UP001234581">
    <property type="component" value="Unassembled WGS sequence"/>
</dbReference>
<feature type="transmembrane region" description="Helical" evidence="10">
    <location>
        <begin position="573"/>
        <end position="591"/>
    </location>
</feature>
<evidence type="ECO:0000256" key="3">
    <source>
        <dbReference type="ARBA" id="ARBA00022989"/>
    </source>
</evidence>
<feature type="transmembrane region" description="Helical" evidence="10">
    <location>
        <begin position="612"/>
        <end position="633"/>
    </location>
</feature>
<keyword evidence="7" id="KW-0325">Glycoprotein</keyword>
<organism evidence="12 13">
    <name type="scientific">Lichtheimia ornata</name>
    <dbReference type="NCBI Taxonomy" id="688661"/>
    <lineage>
        <taxon>Eukaryota</taxon>
        <taxon>Fungi</taxon>
        <taxon>Fungi incertae sedis</taxon>
        <taxon>Mucoromycota</taxon>
        <taxon>Mucoromycotina</taxon>
        <taxon>Mucoromycetes</taxon>
        <taxon>Mucorales</taxon>
        <taxon>Lichtheimiaceae</taxon>
        <taxon>Lichtheimia</taxon>
    </lineage>
</organism>
<dbReference type="InterPro" id="IPR017978">
    <property type="entry name" value="GPCR_3_C"/>
</dbReference>
<dbReference type="GeneID" id="83217262"/>
<dbReference type="PANTHER" id="PTHR10519:SF20">
    <property type="entry name" value="G-PROTEIN COUPLED RECEPTOR 156-RELATED"/>
    <property type="match status" value="1"/>
</dbReference>
<feature type="transmembrane region" description="Helical" evidence="10">
    <location>
        <begin position="540"/>
        <end position="561"/>
    </location>
</feature>
<feature type="transmembrane region" description="Helical" evidence="10">
    <location>
        <begin position="704"/>
        <end position="724"/>
    </location>
</feature>
<feature type="region of interest" description="Disordered" evidence="9">
    <location>
        <begin position="951"/>
        <end position="993"/>
    </location>
</feature>
<gene>
    <name evidence="12" type="ORF">O0I10_009857</name>
</gene>
<dbReference type="RefSeq" id="XP_058339330.1">
    <property type="nucleotide sequence ID" value="XM_058489843.1"/>
</dbReference>
<feature type="transmembrane region" description="Helical" evidence="10">
    <location>
        <begin position="730"/>
        <end position="751"/>
    </location>
</feature>
<dbReference type="InterPro" id="IPR000337">
    <property type="entry name" value="GPCR_3"/>
</dbReference>
<dbReference type="AlphaFoldDB" id="A0AAD7UYH3"/>
<keyword evidence="6" id="KW-0675">Receptor</keyword>
<dbReference type="GO" id="GO:0007214">
    <property type="term" value="P:gamma-aminobutyric acid signaling pathway"/>
    <property type="evidence" value="ECO:0007669"/>
    <property type="project" value="TreeGrafter"/>
</dbReference>
<protein>
    <recommendedName>
        <fullName evidence="11">G-protein coupled receptors family 3 profile domain-containing protein</fullName>
    </recommendedName>
</protein>
<feature type="domain" description="G-protein coupled receptors family 3 profile" evidence="11">
    <location>
        <begin position="503"/>
        <end position="772"/>
    </location>
</feature>
<dbReference type="PRINTS" id="PR01176">
    <property type="entry name" value="GABABRECEPTR"/>
</dbReference>
<feature type="transmembrane region" description="Helical" evidence="10">
    <location>
        <begin position="505"/>
        <end position="528"/>
    </location>
</feature>
<keyword evidence="2 10" id="KW-0812">Transmembrane</keyword>
<feature type="compositionally biased region" description="Polar residues" evidence="9">
    <location>
        <begin position="983"/>
        <end position="993"/>
    </location>
</feature>
<evidence type="ECO:0000256" key="1">
    <source>
        <dbReference type="ARBA" id="ARBA00004141"/>
    </source>
</evidence>
<comment type="subcellular location">
    <subcellularLocation>
        <location evidence="1">Membrane</location>
        <topology evidence="1">Multi-pass membrane protein</topology>
    </subcellularLocation>
</comment>
<evidence type="ECO:0000256" key="5">
    <source>
        <dbReference type="ARBA" id="ARBA00023136"/>
    </source>
</evidence>
<comment type="caution">
    <text evidence="12">The sequence shown here is derived from an EMBL/GenBank/DDBJ whole genome shotgun (WGS) entry which is preliminary data.</text>
</comment>
<keyword evidence="5 10" id="KW-0472">Membrane</keyword>
<evidence type="ECO:0000256" key="10">
    <source>
        <dbReference type="SAM" id="Phobius"/>
    </source>
</evidence>
<dbReference type="Pfam" id="PF01094">
    <property type="entry name" value="ANF_receptor"/>
    <property type="match status" value="1"/>
</dbReference>
<dbReference type="GO" id="GO:0004965">
    <property type="term" value="F:G protein-coupled GABA receptor activity"/>
    <property type="evidence" value="ECO:0007669"/>
    <property type="project" value="InterPro"/>
</dbReference>